<evidence type="ECO:0000256" key="11">
    <source>
        <dbReference type="ARBA" id="ARBA00040810"/>
    </source>
</evidence>
<organism evidence="15 16">
    <name type="scientific">Hohaiivirga grylli</name>
    <dbReference type="NCBI Taxonomy" id="3133970"/>
    <lineage>
        <taxon>Bacteria</taxon>
        <taxon>Pseudomonadati</taxon>
        <taxon>Pseudomonadota</taxon>
        <taxon>Alphaproteobacteria</taxon>
        <taxon>Hyphomicrobiales</taxon>
        <taxon>Methylobacteriaceae</taxon>
        <taxon>Hohaiivirga</taxon>
    </lineage>
</organism>
<feature type="transmembrane region" description="Helical" evidence="14">
    <location>
        <begin position="253"/>
        <end position="274"/>
    </location>
</feature>
<dbReference type="RefSeq" id="WP_346336372.1">
    <property type="nucleotide sequence ID" value="NZ_JBBYXI010000002.1"/>
</dbReference>
<feature type="transmembrane region" description="Helical" evidence="14">
    <location>
        <begin position="294"/>
        <end position="316"/>
    </location>
</feature>
<keyword evidence="16" id="KW-1185">Reference proteome</keyword>
<comment type="subcellular location">
    <subcellularLocation>
        <location evidence="1 14">Cell membrane</location>
        <topology evidence="1 14">Multi-pass membrane protein</topology>
    </subcellularLocation>
</comment>
<evidence type="ECO:0000256" key="4">
    <source>
        <dbReference type="ARBA" id="ARBA00022475"/>
    </source>
</evidence>
<dbReference type="Proteomes" id="UP001418637">
    <property type="component" value="Unassembled WGS sequence"/>
</dbReference>
<accession>A0ABV0BI45</accession>
<dbReference type="PANTHER" id="PTHR43448">
    <property type="entry name" value="PROTOHEME IX FARNESYLTRANSFERASE, MITOCHONDRIAL"/>
    <property type="match status" value="1"/>
</dbReference>
<dbReference type="GO" id="GO:0008495">
    <property type="term" value="F:protoheme IX farnesyltransferase activity"/>
    <property type="evidence" value="ECO:0007669"/>
    <property type="project" value="UniProtKB-EC"/>
</dbReference>
<dbReference type="Gene3D" id="1.10.357.140">
    <property type="entry name" value="UbiA prenyltransferase"/>
    <property type="match status" value="1"/>
</dbReference>
<gene>
    <name evidence="14" type="primary">ctaB</name>
    <name evidence="15" type="ORF">WJT86_04705</name>
</gene>
<feature type="transmembrane region" description="Helical" evidence="14">
    <location>
        <begin position="129"/>
        <end position="149"/>
    </location>
</feature>
<evidence type="ECO:0000256" key="7">
    <source>
        <dbReference type="ARBA" id="ARBA00022989"/>
    </source>
</evidence>
<dbReference type="InterPro" id="IPR030470">
    <property type="entry name" value="UbiA_prenylTrfase_CS"/>
</dbReference>
<evidence type="ECO:0000313" key="15">
    <source>
        <dbReference type="EMBL" id="MEN3930362.1"/>
    </source>
</evidence>
<feature type="transmembrane region" description="Helical" evidence="14">
    <location>
        <begin position="37"/>
        <end position="54"/>
    </location>
</feature>
<dbReference type="EC" id="2.5.1.141" evidence="3 14"/>
<evidence type="ECO:0000256" key="9">
    <source>
        <dbReference type="ARBA" id="ARBA00023136"/>
    </source>
</evidence>
<feature type="transmembrane region" description="Helical" evidence="14">
    <location>
        <begin position="103"/>
        <end position="123"/>
    </location>
</feature>
<dbReference type="InterPro" id="IPR000537">
    <property type="entry name" value="UbiA_prenyltransferase"/>
</dbReference>
<comment type="similarity">
    <text evidence="14">Belongs to the UbiA prenyltransferase family. Protoheme IX farnesyltransferase subfamily.</text>
</comment>
<evidence type="ECO:0000256" key="12">
    <source>
        <dbReference type="ARBA" id="ARBA00042475"/>
    </source>
</evidence>
<keyword evidence="5 14" id="KW-0808">Transferase</keyword>
<sequence length="320" mass="34369">MPRHNVRTATLPLTSKAAPDILKGDVIDYVALLKPRVMSLVVFTALVGMLVKPITVHPFIAAASLLMIALGAGASGCLNMWWDSDIDARMSRTRNRPIPAGRIDAGDALIFGSWLSVGSVLMLGLISNWLAASLLAMTILYYVVIYSVWLKRSTPQNIVIGGAAGAFPPMVAQAAVTGSVGLETVILFLIIFFWTPPHFWALALLKTDDYDRAGIPMLPNVAGKPATRRAILYYTLILAPLGLAPCFAGFGGLLYAAVSLIGGIGMLLLALQIYKYQSGPLSNEGPRNMFRFSILYLFSLFAALLAEHGLGLLIALPKLV</sequence>
<dbReference type="InterPro" id="IPR006369">
    <property type="entry name" value="Protohaem_IX_farnesylTrfase"/>
</dbReference>
<evidence type="ECO:0000256" key="1">
    <source>
        <dbReference type="ARBA" id="ARBA00004651"/>
    </source>
</evidence>
<comment type="caution">
    <text evidence="15">The sequence shown here is derived from an EMBL/GenBank/DDBJ whole genome shotgun (WGS) entry which is preliminary data.</text>
</comment>
<evidence type="ECO:0000256" key="8">
    <source>
        <dbReference type="ARBA" id="ARBA00023133"/>
    </source>
</evidence>
<protein>
    <recommendedName>
        <fullName evidence="11 14">Protoheme IX farnesyltransferase</fullName>
        <ecNumber evidence="3 14">2.5.1.141</ecNumber>
    </recommendedName>
    <alternativeName>
        <fullName evidence="12 14">Heme B farnesyltransferase</fullName>
    </alternativeName>
    <alternativeName>
        <fullName evidence="10 14">Heme O synthase</fullName>
    </alternativeName>
</protein>
<keyword evidence="6 14" id="KW-0812">Transmembrane</keyword>
<evidence type="ECO:0000256" key="3">
    <source>
        <dbReference type="ARBA" id="ARBA00012292"/>
    </source>
</evidence>
<evidence type="ECO:0000313" key="16">
    <source>
        <dbReference type="Proteomes" id="UP001418637"/>
    </source>
</evidence>
<name>A0ABV0BI45_9HYPH</name>
<evidence type="ECO:0000256" key="10">
    <source>
        <dbReference type="ARBA" id="ARBA00030253"/>
    </source>
</evidence>
<dbReference type="InterPro" id="IPR044878">
    <property type="entry name" value="UbiA_sf"/>
</dbReference>
<feature type="transmembrane region" description="Helical" evidence="14">
    <location>
        <begin position="60"/>
        <end position="82"/>
    </location>
</feature>
<keyword evidence="4 14" id="KW-1003">Cell membrane</keyword>
<dbReference type="PROSITE" id="PS00943">
    <property type="entry name" value="UBIA"/>
    <property type="match status" value="1"/>
</dbReference>
<evidence type="ECO:0000256" key="5">
    <source>
        <dbReference type="ARBA" id="ARBA00022679"/>
    </source>
</evidence>
<feature type="transmembrane region" description="Helical" evidence="14">
    <location>
        <begin position="170"/>
        <end position="194"/>
    </location>
</feature>
<evidence type="ECO:0000256" key="14">
    <source>
        <dbReference type="HAMAP-Rule" id="MF_00154"/>
    </source>
</evidence>
<evidence type="ECO:0000256" key="13">
    <source>
        <dbReference type="ARBA" id="ARBA00047690"/>
    </source>
</evidence>
<comment type="pathway">
    <text evidence="2 14">Porphyrin-containing compound metabolism; heme O biosynthesis; heme O from protoheme: step 1/1.</text>
</comment>
<keyword evidence="7 14" id="KW-1133">Transmembrane helix</keyword>
<evidence type="ECO:0000256" key="2">
    <source>
        <dbReference type="ARBA" id="ARBA00004919"/>
    </source>
</evidence>
<dbReference type="Pfam" id="PF01040">
    <property type="entry name" value="UbiA"/>
    <property type="match status" value="1"/>
</dbReference>
<reference evidence="15 16" key="1">
    <citation type="submission" date="2024-04" db="EMBL/GenBank/DDBJ databases">
        <title>A novel species isolated from cricket.</title>
        <authorList>
            <person name="Wang H.-C."/>
        </authorList>
    </citation>
    <scope>NUCLEOTIDE SEQUENCE [LARGE SCALE GENOMIC DNA]</scope>
    <source>
        <strain evidence="15 16">WL0021</strain>
    </source>
</reference>
<comment type="miscellaneous">
    <text evidence="14">Carbon 2 of the heme B porphyrin ring is defined according to the Fischer nomenclature.</text>
</comment>
<proteinExistence type="inferred from homology"/>
<dbReference type="NCBIfam" id="NF003349">
    <property type="entry name" value="PRK04375.1-2"/>
    <property type="match status" value="1"/>
</dbReference>
<dbReference type="EMBL" id="JBBYXI010000002">
    <property type="protein sequence ID" value="MEN3930362.1"/>
    <property type="molecule type" value="Genomic_DNA"/>
</dbReference>
<keyword evidence="8 14" id="KW-0350">Heme biosynthesis</keyword>
<evidence type="ECO:0000256" key="6">
    <source>
        <dbReference type="ARBA" id="ARBA00022692"/>
    </source>
</evidence>
<dbReference type="HAMAP" id="MF_00154">
    <property type="entry name" value="CyoE_CtaB"/>
    <property type="match status" value="1"/>
</dbReference>
<dbReference type="PANTHER" id="PTHR43448:SF7">
    <property type="entry name" value="4-HYDROXYBENZOATE SOLANESYLTRANSFERASE"/>
    <property type="match status" value="1"/>
</dbReference>
<feature type="transmembrane region" description="Helical" evidence="14">
    <location>
        <begin position="231"/>
        <end position="248"/>
    </location>
</feature>
<comment type="catalytic activity">
    <reaction evidence="13 14">
        <text>heme b + (2E,6E)-farnesyl diphosphate + H2O = Fe(II)-heme o + diphosphate</text>
        <dbReference type="Rhea" id="RHEA:28070"/>
        <dbReference type="ChEBI" id="CHEBI:15377"/>
        <dbReference type="ChEBI" id="CHEBI:33019"/>
        <dbReference type="ChEBI" id="CHEBI:60344"/>
        <dbReference type="ChEBI" id="CHEBI:60530"/>
        <dbReference type="ChEBI" id="CHEBI:175763"/>
        <dbReference type="EC" id="2.5.1.141"/>
    </reaction>
</comment>
<keyword evidence="9 14" id="KW-0472">Membrane</keyword>
<dbReference type="NCBIfam" id="TIGR01473">
    <property type="entry name" value="cyoE_ctaB"/>
    <property type="match status" value="1"/>
</dbReference>
<dbReference type="CDD" id="cd13957">
    <property type="entry name" value="PT_UbiA_Cox10"/>
    <property type="match status" value="1"/>
</dbReference>
<comment type="function">
    <text evidence="14">Converts heme B (protoheme IX) to heme O by substitution of the vinyl group on carbon 2 of heme B porphyrin ring with a hydroxyethyl farnesyl side group.</text>
</comment>